<evidence type="ECO:0000256" key="10">
    <source>
        <dbReference type="ARBA" id="ARBA00026187"/>
    </source>
</evidence>
<dbReference type="Gene3D" id="3.40.630.10">
    <property type="entry name" value="Zn peptidases"/>
    <property type="match status" value="1"/>
</dbReference>
<evidence type="ECO:0000256" key="5">
    <source>
        <dbReference type="ARBA" id="ARBA00022723"/>
    </source>
</evidence>
<evidence type="ECO:0000313" key="15">
    <source>
        <dbReference type="EMBL" id="KAH3676030.1"/>
    </source>
</evidence>
<protein>
    <recommendedName>
        <fullName evidence="10">Inactive metallocarboxypeptidase ECM14</fullName>
    </recommendedName>
    <alternativeName>
        <fullName evidence="11">Inactive metallocarboxypeptidase ecm14</fullName>
    </alternativeName>
</protein>
<reference evidence="15" key="2">
    <citation type="submission" date="2021-01" db="EMBL/GenBank/DDBJ databases">
        <authorList>
            <person name="Schikora-Tamarit M.A."/>
        </authorList>
    </citation>
    <scope>NUCLEOTIDE SEQUENCE</scope>
    <source>
        <strain evidence="15">CBS6341</strain>
    </source>
</reference>
<keyword evidence="16" id="KW-1185">Reference proteome</keyword>
<evidence type="ECO:0000256" key="12">
    <source>
        <dbReference type="PROSITE-ProRule" id="PRU01379"/>
    </source>
</evidence>
<dbReference type="CDD" id="cd03860">
    <property type="entry name" value="M14_CP_A-B_like"/>
    <property type="match status" value="1"/>
</dbReference>
<keyword evidence="6 13" id="KW-0732">Signal</keyword>
<comment type="function">
    <text evidence="9">Inactive carboxypeptidase that may play a role in cell wall organization and biogenesis.</text>
</comment>
<dbReference type="Proteomes" id="UP000769528">
    <property type="component" value="Unassembled WGS sequence"/>
</dbReference>
<evidence type="ECO:0000256" key="2">
    <source>
        <dbReference type="ARBA" id="ARBA00004613"/>
    </source>
</evidence>
<keyword evidence="7" id="KW-0862">Zinc</keyword>
<comment type="caution">
    <text evidence="12">Lacks conserved residue(s) required for the propagation of feature annotation.</text>
</comment>
<keyword evidence="4" id="KW-0964">Secreted</keyword>
<evidence type="ECO:0000256" key="3">
    <source>
        <dbReference type="ARBA" id="ARBA00005988"/>
    </source>
</evidence>
<dbReference type="SUPFAM" id="SSF54897">
    <property type="entry name" value="Protease propeptides/inhibitors"/>
    <property type="match status" value="1"/>
</dbReference>
<dbReference type="InterPro" id="IPR057246">
    <property type="entry name" value="CARBOXYPEPT_ZN_1"/>
</dbReference>
<feature type="domain" description="Peptidase M14" evidence="14">
    <location>
        <begin position="174"/>
        <end position="478"/>
    </location>
</feature>
<name>A0A9P8PQW6_9ASCO</name>
<keyword evidence="5" id="KW-0479">Metal-binding</keyword>
<accession>A0A9P8PQW6</accession>
<dbReference type="GO" id="GO:0008270">
    <property type="term" value="F:zinc ion binding"/>
    <property type="evidence" value="ECO:0007669"/>
    <property type="project" value="InterPro"/>
</dbReference>
<comment type="cofactor">
    <cofactor evidence="1">
        <name>Zn(2+)</name>
        <dbReference type="ChEBI" id="CHEBI:29105"/>
    </cofactor>
</comment>
<keyword evidence="8" id="KW-1015">Disulfide bond</keyword>
<dbReference type="PRINTS" id="PR00765">
    <property type="entry name" value="CRBOXYPTASEA"/>
</dbReference>
<evidence type="ECO:0000256" key="13">
    <source>
        <dbReference type="SAM" id="SignalP"/>
    </source>
</evidence>
<dbReference type="SUPFAM" id="SSF53187">
    <property type="entry name" value="Zn-dependent exopeptidases"/>
    <property type="match status" value="1"/>
</dbReference>
<feature type="signal peptide" evidence="13">
    <location>
        <begin position="1"/>
        <end position="20"/>
    </location>
</feature>
<proteinExistence type="inferred from homology"/>
<evidence type="ECO:0000256" key="11">
    <source>
        <dbReference type="ARBA" id="ARBA00026213"/>
    </source>
</evidence>
<dbReference type="FunFam" id="3.40.630.10:FF:000060">
    <property type="entry name" value="Putative metallocarboxypeptidase ecm14"/>
    <property type="match status" value="1"/>
</dbReference>
<comment type="caution">
    <text evidence="15">The sequence shown here is derived from an EMBL/GenBank/DDBJ whole genome shotgun (WGS) entry which is preliminary data.</text>
</comment>
<feature type="chain" id="PRO_5040195865" description="Inactive metallocarboxypeptidase ECM14" evidence="13">
    <location>
        <begin position="21"/>
        <end position="483"/>
    </location>
</feature>
<dbReference type="OrthoDB" id="3626597at2759"/>
<dbReference type="InterPro" id="IPR000834">
    <property type="entry name" value="Peptidase_M14"/>
</dbReference>
<gene>
    <name evidence="15" type="ORF">WICMUC_002326</name>
</gene>
<evidence type="ECO:0000256" key="4">
    <source>
        <dbReference type="ARBA" id="ARBA00022525"/>
    </source>
</evidence>
<dbReference type="GO" id="GO:0005576">
    <property type="term" value="C:extracellular region"/>
    <property type="evidence" value="ECO:0007669"/>
    <property type="project" value="UniProtKB-SubCell"/>
</dbReference>
<dbReference type="PROSITE" id="PS00132">
    <property type="entry name" value="CARBOXYPEPT_ZN_1"/>
    <property type="match status" value="1"/>
</dbReference>
<dbReference type="PROSITE" id="PS52035">
    <property type="entry name" value="PEPTIDASE_M14"/>
    <property type="match status" value="1"/>
</dbReference>
<organism evidence="15 16">
    <name type="scientific">Wickerhamomyces mucosus</name>
    <dbReference type="NCBI Taxonomy" id="1378264"/>
    <lineage>
        <taxon>Eukaryota</taxon>
        <taxon>Fungi</taxon>
        <taxon>Dikarya</taxon>
        <taxon>Ascomycota</taxon>
        <taxon>Saccharomycotina</taxon>
        <taxon>Saccharomycetes</taxon>
        <taxon>Phaffomycetales</taxon>
        <taxon>Wickerhamomycetaceae</taxon>
        <taxon>Wickerhamomyces</taxon>
    </lineage>
</organism>
<dbReference type="EMBL" id="JAEUBF010000681">
    <property type="protein sequence ID" value="KAH3676030.1"/>
    <property type="molecule type" value="Genomic_DNA"/>
</dbReference>
<dbReference type="SMART" id="SM00631">
    <property type="entry name" value="Zn_pept"/>
    <property type="match status" value="1"/>
</dbReference>
<evidence type="ECO:0000256" key="9">
    <source>
        <dbReference type="ARBA" id="ARBA00025210"/>
    </source>
</evidence>
<evidence type="ECO:0000313" key="16">
    <source>
        <dbReference type="Proteomes" id="UP000769528"/>
    </source>
</evidence>
<dbReference type="AlphaFoldDB" id="A0A9P8PQW6"/>
<evidence type="ECO:0000256" key="6">
    <source>
        <dbReference type="ARBA" id="ARBA00022729"/>
    </source>
</evidence>
<evidence type="ECO:0000259" key="14">
    <source>
        <dbReference type="PROSITE" id="PS52035"/>
    </source>
</evidence>
<dbReference type="GO" id="GO:0004181">
    <property type="term" value="F:metallocarboxypeptidase activity"/>
    <property type="evidence" value="ECO:0007669"/>
    <property type="project" value="InterPro"/>
</dbReference>
<comment type="similarity">
    <text evidence="3 12">Belongs to the peptidase M14 family.</text>
</comment>
<sequence length="483" mass="56531">MKLRVFSVLLPLSISLLVDASLQSPLVFQGLGASEIFDKLKNTFIPPEYTKEGRIDETISYKSLEAELWPLDLTQYENYKIIRIPLHGQEDKTVSKQLIELKTIYPIWEVNNKFIDLKIPQNDLKYLEELEINYSILIDDLPQTIFETFPSETEDFNQILTQDFTTNKEIFFEKYRTLDTIYSWLDLIKDSFPELVEIEHLGETFEKRDIKAIHLGSNAGLNPEKKTIVITGGVHAREWISVSTALYTIYQLVTKYGVSKKETNYLNHLEFLIIPVFNPDGYEYTWTKDRLWRKNRQETYLDSCFGVDIDHTFNYHWEKSDDYPCGESYSGEEEFASVEAQALNHYINITKEDHRIYGFLDLHSYTEKILYPYAYSCDDLPRDRENLLELAYGLSKSIRLEKGKHYEVLPACKDRGVDILPGLGAGSSLDYMYHNRARWAFQFKLRDTGSHGFLLPDRYIKPVGKELYRAIQYFCQFIINPEL</sequence>
<reference evidence="15" key="1">
    <citation type="journal article" date="2021" name="Open Biol.">
        <title>Shared evolutionary footprints suggest mitochondrial oxidative damage underlies multiple complex I losses in fungi.</title>
        <authorList>
            <person name="Schikora-Tamarit M.A."/>
            <person name="Marcet-Houben M."/>
            <person name="Nosek J."/>
            <person name="Gabaldon T."/>
        </authorList>
    </citation>
    <scope>NUCLEOTIDE SEQUENCE</scope>
    <source>
        <strain evidence="15">CBS6341</strain>
    </source>
</reference>
<dbReference type="PANTHER" id="PTHR11705:SF147">
    <property type="entry name" value="INACTIVE METALLOCARBOXYPEPTIDASE ECM14"/>
    <property type="match status" value="1"/>
</dbReference>
<dbReference type="GO" id="GO:0006508">
    <property type="term" value="P:proteolysis"/>
    <property type="evidence" value="ECO:0007669"/>
    <property type="project" value="InterPro"/>
</dbReference>
<evidence type="ECO:0000256" key="1">
    <source>
        <dbReference type="ARBA" id="ARBA00001947"/>
    </source>
</evidence>
<dbReference type="Pfam" id="PF00246">
    <property type="entry name" value="Peptidase_M14"/>
    <property type="match status" value="1"/>
</dbReference>
<evidence type="ECO:0000256" key="7">
    <source>
        <dbReference type="ARBA" id="ARBA00022833"/>
    </source>
</evidence>
<dbReference type="PANTHER" id="PTHR11705">
    <property type="entry name" value="PROTEASE FAMILY M14 CARBOXYPEPTIDASE A,B"/>
    <property type="match status" value="1"/>
</dbReference>
<evidence type="ECO:0000256" key="8">
    <source>
        <dbReference type="ARBA" id="ARBA00023157"/>
    </source>
</evidence>
<comment type="subcellular location">
    <subcellularLocation>
        <location evidence="2">Secreted</location>
    </subcellularLocation>
</comment>